<dbReference type="GO" id="GO:0008705">
    <property type="term" value="F:methionine synthase activity"/>
    <property type="evidence" value="ECO:0007669"/>
    <property type="project" value="TreeGrafter"/>
</dbReference>
<keyword evidence="5" id="KW-0479">Metal-binding</keyword>
<evidence type="ECO:0000313" key="9">
    <source>
        <dbReference type="Proteomes" id="UP000199584"/>
    </source>
</evidence>
<dbReference type="PANTHER" id="PTHR45833">
    <property type="entry name" value="METHIONINE SYNTHASE"/>
    <property type="match status" value="1"/>
</dbReference>
<reference evidence="9" key="1">
    <citation type="submission" date="2016-10" db="EMBL/GenBank/DDBJ databases">
        <authorList>
            <person name="Varghese N."/>
            <person name="Submissions S."/>
        </authorList>
    </citation>
    <scope>NUCLEOTIDE SEQUENCE [LARGE SCALE GENOMIC DNA]</scope>
    <source>
        <strain evidence="9">DSM 3669</strain>
    </source>
</reference>
<organism evidence="8 9">
    <name type="scientific">Desulfoscipio geothermicus DSM 3669</name>
    <dbReference type="NCBI Taxonomy" id="1121426"/>
    <lineage>
        <taxon>Bacteria</taxon>
        <taxon>Bacillati</taxon>
        <taxon>Bacillota</taxon>
        <taxon>Clostridia</taxon>
        <taxon>Eubacteriales</taxon>
        <taxon>Desulfallaceae</taxon>
        <taxon>Desulfoscipio</taxon>
    </lineage>
</organism>
<evidence type="ECO:0000256" key="4">
    <source>
        <dbReference type="ARBA" id="ARBA00022679"/>
    </source>
</evidence>
<keyword evidence="3" id="KW-0846">Cobalamin</keyword>
<evidence type="ECO:0000256" key="5">
    <source>
        <dbReference type="ARBA" id="ARBA00022723"/>
    </source>
</evidence>
<dbReference type="AlphaFoldDB" id="A0A1I6EJB0"/>
<keyword evidence="6" id="KW-0170">Cobalt</keyword>
<dbReference type="Gene3D" id="3.20.20.20">
    <property type="entry name" value="Dihydropteroate synthase-like"/>
    <property type="match status" value="1"/>
</dbReference>
<dbReference type="OrthoDB" id="358252at2"/>
<name>A0A1I6EJB0_9FIRM</name>
<dbReference type="EMBL" id="FOYM01000048">
    <property type="protein sequence ID" value="SFR17598.1"/>
    <property type="molecule type" value="Genomic_DNA"/>
</dbReference>
<dbReference type="PANTHER" id="PTHR45833:SF1">
    <property type="entry name" value="METHIONINE SYNTHASE"/>
    <property type="match status" value="1"/>
</dbReference>
<dbReference type="NCBIfam" id="NF005719">
    <property type="entry name" value="PRK07535.1"/>
    <property type="match status" value="1"/>
</dbReference>
<keyword evidence="9" id="KW-1185">Reference proteome</keyword>
<dbReference type="InterPro" id="IPR000489">
    <property type="entry name" value="Pterin-binding_dom"/>
</dbReference>
<proteinExistence type="inferred from homology"/>
<keyword evidence="4 8" id="KW-0808">Transferase</keyword>
<evidence type="ECO:0000259" key="7">
    <source>
        <dbReference type="PROSITE" id="PS50972"/>
    </source>
</evidence>
<evidence type="ECO:0000313" key="8">
    <source>
        <dbReference type="EMBL" id="SFR17598.1"/>
    </source>
</evidence>
<protein>
    <submittedName>
        <fullName evidence="8">5-methyltetrahydrofolate--homocysteine methyltransferase</fullName>
    </submittedName>
</protein>
<dbReference type="InterPro" id="IPR050554">
    <property type="entry name" value="Met_Synthase/Corrinoid"/>
</dbReference>
<dbReference type="PROSITE" id="PS50972">
    <property type="entry name" value="PTERIN_BINDING"/>
    <property type="match status" value="1"/>
</dbReference>
<dbReference type="GO" id="GO:0046653">
    <property type="term" value="P:tetrahydrofolate metabolic process"/>
    <property type="evidence" value="ECO:0007669"/>
    <property type="project" value="TreeGrafter"/>
</dbReference>
<dbReference type="RefSeq" id="WP_092487678.1">
    <property type="nucleotide sequence ID" value="NZ_FOYM01000048.1"/>
</dbReference>
<evidence type="ECO:0000256" key="2">
    <source>
        <dbReference type="ARBA" id="ARBA00022603"/>
    </source>
</evidence>
<dbReference type="Proteomes" id="UP000199584">
    <property type="component" value="Unassembled WGS sequence"/>
</dbReference>
<dbReference type="InterPro" id="IPR011005">
    <property type="entry name" value="Dihydropteroate_synth-like_sf"/>
</dbReference>
<dbReference type="GO" id="GO:0031419">
    <property type="term" value="F:cobalamin binding"/>
    <property type="evidence" value="ECO:0007669"/>
    <property type="project" value="UniProtKB-KW"/>
</dbReference>
<dbReference type="GO" id="GO:0046872">
    <property type="term" value="F:metal ion binding"/>
    <property type="evidence" value="ECO:0007669"/>
    <property type="project" value="UniProtKB-KW"/>
</dbReference>
<dbReference type="STRING" id="39060.SAMN05660706_1485"/>
<sequence>MLIIGEKINSTRKSIDRAVRDKDVDFLREEVLKQVNAGAGMLDVNCGTLEAREEPDTMKWLVKTVQDIADIPLCIDSPNWEALAAGLSVHRGKAMINSISGETERFKNVLPLVKQYNASVVALCMDDRGIPANKEQSLRVGVKLVSELIEAGVPVDDIYFDPLVRSVATNPETVLETLQLMEDMASKFNGLHFVSGLSNVSFGLPERRHLNRAYVVMSMASGLDAVIVDPLDSTLMALVYATEALLNMDRFCMQYIKQYQQGKLKVL</sequence>
<dbReference type="Pfam" id="PF00809">
    <property type="entry name" value="Pterin_bind"/>
    <property type="match status" value="1"/>
</dbReference>
<dbReference type="GO" id="GO:0005829">
    <property type="term" value="C:cytosol"/>
    <property type="evidence" value="ECO:0007669"/>
    <property type="project" value="TreeGrafter"/>
</dbReference>
<dbReference type="GO" id="GO:0032259">
    <property type="term" value="P:methylation"/>
    <property type="evidence" value="ECO:0007669"/>
    <property type="project" value="UniProtKB-KW"/>
</dbReference>
<accession>A0A1I6EJB0</accession>
<evidence type="ECO:0000256" key="6">
    <source>
        <dbReference type="ARBA" id="ARBA00023285"/>
    </source>
</evidence>
<evidence type="ECO:0000256" key="1">
    <source>
        <dbReference type="ARBA" id="ARBA00010398"/>
    </source>
</evidence>
<gene>
    <name evidence="8" type="ORF">SAMN05660706_1485</name>
</gene>
<comment type="similarity">
    <text evidence="1">Belongs to the vitamin-B12 dependent methionine synthase family.</text>
</comment>
<evidence type="ECO:0000256" key="3">
    <source>
        <dbReference type="ARBA" id="ARBA00022628"/>
    </source>
</evidence>
<feature type="domain" description="Pterin-binding" evidence="7">
    <location>
        <begin position="1"/>
        <end position="265"/>
    </location>
</feature>
<dbReference type="GO" id="GO:0050667">
    <property type="term" value="P:homocysteine metabolic process"/>
    <property type="evidence" value="ECO:0007669"/>
    <property type="project" value="TreeGrafter"/>
</dbReference>
<dbReference type="SUPFAM" id="SSF51717">
    <property type="entry name" value="Dihydropteroate synthetase-like"/>
    <property type="match status" value="1"/>
</dbReference>
<keyword evidence="2 8" id="KW-0489">Methyltransferase</keyword>